<dbReference type="Proteomes" id="UP000683360">
    <property type="component" value="Unassembled WGS sequence"/>
</dbReference>
<comment type="caution">
    <text evidence="4">The sequence shown here is derived from an EMBL/GenBank/DDBJ whole genome shotgun (WGS) entry which is preliminary data.</text>
</comment>
<sequence length="255" mass="28348">MGRLDVVRCLLENKANINKANDHGTTPLSYACEVGHTDIEKLLLDKHAILDSFDNDGFTPLIISCLNNNTSAVQLLMKHKPDINAQTYDGGSALFFSALNGNLEITQLFPLYVASQAEQTDIIKSLLERHPDVNMIMTEGETTALWCSCFTDNSRIVELFIAHTTDINAQIIDGSCSLFISALNGNVDIVQLLLENNADCNICCHNKQSAIDKLTNIRIFDDLAQSIYFSYLTTACSLNVNTYVRERLSKSREYA</sequence>
<name>A0A8S3PXQ6_MYTED</name>
<feature type="repeat" description="ANK" evidence="3">
    <location>
        <begin position="56"/>
        <end position="88"/>
    </location>
</feature>
<dbReference type="OrthoDB" id="6143116at2759"/>
<dbReference type="PROSITE" id="PS50297">
    <property type="entry name" value="ANK_REP_REGION"/>
    <property type="match status" value="2"/>
</dbReference>
<dbReference type="PANTHER" id="PTHR24198:SF165">
    <property type="entry name" value="ANKYRIN REPEAT-CONTAINING PROTEIN-RELATED"/>
    <property type="match status" value="1"/>
</dbReference>
<evidence type="ECO:0000256" key="3">
    <source>
        <dbReference type="PROSITE-ProRule" id="PRU00023"/>
    </source>
</evidence>
<accession>A0A8S3PXQ6</accession>
<evidence type="ECO:0000313" key="5">
    <source>
        <dbReference type="Proteomes" id="UP000683360"/>
    </source>
</evidence>
<dbReference type="SMART" id="SM00248">
    <property type="entry name" value="ANK"/>
    <property type="match status" value="5"/>
</dbReference>
<evidence type="ECO:0000313" key="4">
    <source>
        <dbReference type="EMBL" id="CAG2188831.1"/>
    </source>
</evidence>
<keyword evidence="2 3" id="KW-0040">ANK repeat</keyword>
<dbReference type="PROSITE" id="PS50088">
    <property type="entry name" value="ANK_REPEAT"/>
    <property type="match status" value="3"/>
</dbReference>
<evidence type="ECO:0000256" key="2">
    <source>
        <dbReference type="ARBA" id="ARBA00023043"/>
    </source>
</evidence>
<dbReference type="PANTHER" id="PTHR24198">
    <property type="entry name" value="ANKYRIN REPEAT AND PROTEIN KINASE DOMAIN-CONTAINING PROTEIN"/>
    <property type="match status" value="1"/>
</dbReference>
<dbReference type="InterPro" id="IPR036770">
    <property type="entry name" value="Ankyrin_rpt-contain_sf"/>
</dbReference>
<reference evidence="4" key="1">
    <citation type="submission" date="2021-03" db="EMBL/GenBank/DDBJ databases">
        <authorList>
            <person name="Bekaert M."/>
        </authorList>
    </citation>
    <scope>NUCLEOTIDE SEQUENCE</scope>
</reference>
<keyword evidence="5" id="KW-1185">Reference proteome</keyword>
<dbReference type="SUPFAM" id="SSF48403">
    <property type="entry name" value="Ankyrin repeat"/>
    <property type="match status" value="1"/>
</dbReference>
<evidence type="ECO:0000256" key="1">
    <source>
        <dbReference type="ARBA" id="ARBA00022737"/>
    </source>
</evidence>
<gene>
    <name evidence="4" type="ORF">MEDL_4224</name>
</gene>
<protein>
    <submittedName>
        <fullName evidence="4">Uncharacterized protein</fullName>
    </submittedName>
</protein>
<keyword evidence="1" id="KW-0677">Repeat</keyword>
<organism evidence="4 5">
    <name type="scientific">Mytilus edulis</name>
    <name type="common">Blue mussel</name>
    <dbReference type="NCBI Taxonomy" id="6550"/>
    <lineage>
        <taxon>Eukaryota</taxon>
        <taxon>Metazoa</taxon>
        <taxon>Spiralia</taxon>
        <taxon>Lophotrochozoa</taxon>
        <taxon>Mollusca</taxon>
        <taxon>Bivalvia</taxon>
        <taxon>Autobranchia</taxon>
        <taxon>Pteriomorphia</taxon>
        <taxon>Mytilida</taxon>
        <taxon>Mytiloidea</taxon>
        <taxon>Mytilidae</taxon>
        <taxon>Mytilinae</taxon>
        <taxon>Mytilus</taxon>
    </lineage>
</organism>
<dbReference type="PRINTS" id="PR01415">
    <property type="entry name" value="ANKYRIN"/>
</dbReference>
<proteinExistence type="predicted"/>
<feature type="repeat" description="ANK" evidence="3">
    <location>
        <begin position="23"/>
        <end position="55"/>
    </location>
</feature>
<dbReference type="InterPro" id="IPR002110">
    <property type="entry name" value="Ankyrin_rpt"/>
</dbReference>
<dbReference type="EMBL" id="CAJPWZ010000276">
    <property type="protein sequence ID" value="CAG2188831.1"/>
    <property type="molecule type" value="Genomic_DNA"/>
</dbReference>
<dbReference type="Pfam" id="PF12796">
    <property type="entry name" value="Ank_2"/>
    <property type="match status" value="2"/>
</dbReference>
<feature type="repeat" description="ANK" evidence="3">
    <location>
        <begin position="173"/>
        <end position="205"/>
    </location>
</feature>
<dbReference type="AlphaFoldDB" id="A0A8S3PXQ6"/>
<dbReference type="Gene3D" id="1.25.40.20">
    <property type="entry name" value="Ankyrin repeat-containing domain"/>
    <property type="match status" value="2"/>
</dbReference>